<evidence type="ECO:0000313" key="6">
    <source>
        <dbReference type="Proteomes" id="UP000242188"/>
    </source>
</evidence>
<feature type="domain" description="SOCS box" evidence="4">
    <location>
        <begin position="368"/>
        <end position="412"/>
    </location>
</feature>
<dbReference type="SUPFAM" id="SSF48403">
    <property type="entry name" value="Ankyrin repeat"/>
    <property type="match status" value="1"/>
</dbReference>
<evidence type="ECO:0000256" key="3">
    <source>
        <dbReference type="PROSITE-ProRule" id="PRU00023"/>
    </source>
</evidence>
<dbReference type="Gene3D" id="1.25.40.20">
    <property type="entry name" value="Ankyrin repeat-containing domain"/>
    <property type="match status" value="3"/>
</dbReference>
<feature type="repeat" description="ANK" evidence="3">
    <location>
        <begin position="39"/>
        <end position="71"/>
    </location>
</feature>
<feature type="repeat" description="ANK" evidence="3">
    <location>
        <begin position="139"/>
        <end position="171"/>
    </location>
</feature>
<dbReference type="InterPro" id="IPR036036">
    <property type="entry name" value="SOCS_box-like_dom_sf"/>
</dbReference>
<evidence type="ECO:0000256" key="2">
    <source>
        <dbReference type="ARBA" id="ARBA00023043"/>
    </source>
</evidence>
<dbReference type="OrthoDB" id="6283900at2759"/>
<dbReference type="EMBL" id="NEDP02002776">
    <property type="protein sequence ID" value="OWF50051.1"/>
    <property type="molecule type" value="Genomic_DNA"/>
</dbReference>
<dbReference type="SUPFAM" id="SSF158235">
    <property type="entry name" value="SOCS box-like"/>
    <property type="match status" value="1"/>
</dbReference>
<dbReference type="GO" id="GO:0045087">
    <property type="term" value="P:innate immune response"/>
    <property type="evidence" value="ECO:0007669"/>
    <property type="project" value="TreeGrafter"/>
</dbReference>
<keyword evidence="6" id="KW-1185">Reference proteome</keyword>
<evidence type="ECO:0000313" key="5">
    <source>
        <dbReference type="EMBL" id="OWF50051.1"/>
    </source>
</evidence>
<feature type="repeat" description="ANK" evidence="3">
    <location>
        <begin position="207"/>
        <end position="239"/>
    </location>
</feature>
<dbReference type="InterPro" id="IPR001496">
    <property type="entry name" value="SOCS_box"/>
</dbReference>
<protein>
    <submittedName>
        <fullName evidence="5">Ankyrin repeat protein</fullName>
    </submittedName>
</protein>
<dbReference type="Proteomes" id="UP000242188">
    <property type="component" value="Unassembled WGS sequence"/>
</dbReference>
<dbReference type="SMART" id="SM00248">
    <property type="entry name" value="ANK"/>
    <property type="match status" value="8"/>
</dbReference>
<dbReference type="SMART" id="SM00969">
    <property type="entry name" value="SOCS_box"/>
    <property type="match status" value="1"/>
</dbReference>
<feature type="repeat" description="ANK" evidence="3">
    <location>
        <begin position="276"/>
        <end position="308"/>
    </location>
</feature>
<dbReference type="AlphaFoldDB" id="A0A210QMX2"/>
<feature type="repeat" description="ANK" evidence="3">
    <location>
        <begin position="72"/>
        <end position="104"/>
    </location>
</feature>
<dbReference type="PROSITE" id="PS50297">
    <property type="entry name" value="ANK_REP_REGION"/>
    <property type="match status" value="7"/>
</dbReference>
<dbReference type="GO" id="GO:0005737">
    <property type="term" value="C:cytoplasm"/>
    <property type="evidence" value="ECO:0007669"/>
    <property type="project" value="TreeGrafter"/>
</dbReference>
<name>A0A210QMX2_MIZYE</name>
<organism evidence="5 6">
    <name type="scientific">Mizuhopecten yessoensis</name>
    <name type="common">Japanese scallop</name>
    <name type="synonym">Patinopecten yessoensis</name>
    <dbReference type="NCBI Taxonomy" id="6573"/>
    <lineage>
        <taxon>Eukaryota</taxon>
        <taxon>Metazoa</taxon>
        <taxon>Spiralia</taxon>
        <taxon>Lophotrochozoa</taxon>
        <taxon>Mollusca</taxon>
        <taxon>Bivalvia</taxon>
        <taxon>Autobranchia</taxon>
        <taxon>Pteriomorphia</taxon>
        <taxon>Pectinida</taxon>
        <taxon>Pectinoidea</taxon>
        <taxon>Pectinidae</taxon>
        <taxon>Mizuhopecten</taxon>
    </lineage>
</organism>
<gene>
    <name evidence="5" type="ORF">KP79_PYT23495</name>
</gene>
<dbReference type="InterPro" id="IPR051631">
    <property type="entry name" value="Ankyrin-KH/SAM_domain"/>
</dbReference>
<dbReference type="GO" id="GO:0035556">
    <property type="term" value="P:intracellular signal transduction"/>
    <property type="evidence" value="ECO:0007669"/>
    <property type="project" value="InterPro"/>
</dbReference>
<feature type="repeat" description="ANK" evidence="3">
    <location>
        <begin position="173"/>
        <end position="205"/>
    </location>
</feature>
<accession>A0A210QMX2</accession>
<dbReference type="PROSITE" id="PS50225">
    <property type="entry name" value="SOCS"/>
    <property type="match status" value="1"/>
</dbReference>
<dbReference type="Pfam" id="PF12796">
    <property type="entry name" value="Ank_2"/>
    <property type="match status" value="3"/>
</dbReference>
<dbReference type="Pfam" id="PF07525">
    <property type="entry name" value="SOCS_box"/>
    <property type="match status" value="1"/>
</dbReference>
<reference evidence="5 6" key="1">
    <citation type="journal article" date="2017" name="Nat. Ecol. Evol.">
        <title>Scallop genome provides insights into evolution of bilaterian karyotype and development.</title>
        <authorList>
            <person name="Wang S."/>
            <person name="Zhang J."/>
            <person name="Jiao W."/>
            <person name="Li J."/>
            <person name="Xun X."/>
            <person name="Sun Y."/>
            <person name="Guo X."/>
            <person name="Huan P."/>
            <person name="Dong B."/>
            <person name="Zhang L."/>
            <person name="Hu X."/>
            <person name="Sun X."/>
            <person name="Wang J."/>
            <person name="Zhao C."/>
            <person name="Wang Y."/>
            <person name="Wang D."/>
            <person name="Huang X."/>
            <person name="Wang R."/>
            <person name="Lv J."/>
            <person name="Li Y."/>
            <person name="Zhang Z."/>
            <person name="Liu B."/>
            <person name="Lu W."/>
            <person name="Hui Y."/>
            <person name="Liang J."/>
            <person name="Zhou Z."/>
            <person name="Hou R."/>
            <person name="Li X."/>
            <person name="Liu Y."/>
            <person name="Li H."/>
            <person name="Ning X."/>
            <person name="Lin Y."/>
            <person name="Zhao L."/>
            <person name="Xing Q."/>
            <person name="Dou J."/>
            <person name="Li Y."/>
            <person name="Mao J."/>
            <person name="Guo H."/>
            <person name="Dou H."/>
            <person name="Li T."/>
            <person name="Mu C."/>
            <person name="Jiang W."/>
            <person name="Fu Q."/>
            <person name="Fu X."/>
            <person name="Miao Y."/>
            <person name="Liu J."/>
            <person name="Yu Q."/>
            <person name="Li R."/>
            <person name="Liao H."/>
            <person name="Li X."/>
            <person name="Kong Y."/>
            <person name="Jiang Z."/>
            <person name="Chourrout D."/>
            <person name="Li R."/>
            <person name="Bao Z."/>
        </authorList>
    </citation>
    <scope>NUCLEOTIDE SEQUENCE [LARGE SCALE GENOMIC DNA]</scope>
    <source>
        <strain evidence="5 6">PY_sf001</strain>
    </source>
</reference>
<dbReference type="PANTHER" id="PTHR23206">
    <property type="entry name" value="MASK PROTEIN"/>
    <property type="match status" value="1"/>
</dbReference>
<evidence type="ECO:0000259" key="4">
    <source>
        <dbReference type="PROSITE" id="PS50225"/>
    </source>
</evidence>
<keyword evidence="2 3" id="KW-0040">ANK repeat</keyword>
<keyword evidence="1" id="KW-0677">Repeat</keyword>
<dbReference type="InterPro" id="IPR036770">
    <property type="entry name" value="Ankyrin_rpt-contain_sf"/>
</dbReference>
<proteinExistence type="predicted"/>
<dbReference type="PRINTS" id="PR01415">
    <property type="entry name" value="ANKYRIN"/>
</dbReference>
<dbReference type="STRING" id="6573.A0A210QMX2"/>
<feature type="repeat" description="ANK" evidence="3">
    <location>
        <begin position="243"/>
        <end position="275"/>
    </location>
</feature>
<evidence type="ECO:0000256" key="1">
    <source>
        <dbReference type="ARBA" id="ARBA00022737"/>
    </source>
</evidence>
<dbReference type="PROSITE" id="PS50088">
    <property type="entry name" value="ANK_REPEAT"/>
    <property type="match status" value="8"/>
</dbReference>
<dbReference type="PANTHER" id="PTHR23206:SF7">
    <property type="entry name" value="PROTEIN KINASE DOMAIN-CONTAINING PROTEIN"/>
    <property type="match status" value="1"/>
</dbReference>
<comment type="caution">
    <text evidence="5">The sequence shown here is derived from an EMBL/GenBank/DDBJ whole genome shotgun (WGS) entry which is preliminary data.</text>
</comment>
<sequence length="417" mass="45054">MSEDLARKLHQAIKDNNLTAVDIILQNEAQRADASYTVDNKSALGTAAEGGSCAITELLIKHGCDINVGAAILKSPVFLAARCGHLDLVKLLVKSGANLSLRNAAGNTPFHEACLNGHLDIVKYLMSLPGCDVNDRTNGKETPLHMASLKGHLDIAKELIKAGADLFAVKGGVGPSAIHLATASDRADIIDLLINSGVDVDTAIQENDRTAIHIASISGSVKAAKILISHNCDVNKISIENDEMKSPLLKAVELNKTEIARLLIDAGADLDHGDHYGATPLIMATHFHNLELVYSLVQAGCNVNKKTKNGLTPFRIALQPYPNVWMMNLFIMAGAVVSDHNLSNLKEMSTQKSYFSAEDMLYLVTLARNPFSLKNCCRIAIRSVLKKPVCNSTGNLQLPSQLTDFLHLKELEESKVR</sequence>
<dbReference type="InterPro" id="IPR002110">
    <property type="entry name" value="Ankyrin_rpt"/>
</dbReference>
<feature type="repeat" description="ANK" evidence="3">
    <location>
        <begin position="105"/>
        <end position="127"/>
    </location>
</feature>